<evidence type="ECO:0000256" key="3">
    <source>
        <dbReference type="ARBA" id="ARBA00022679"/>
    </source>
</evidence>
<evidence type="ECO:0000256" key="5">
    <source>
        <dbReference type="ARBA" id="ARBA00055587"/>
    </source>
</evidence>
<dbReference type="SUPFAM" id="SSF51161">
    <property type="entry name" value="Trimeric LpxA-like enzymes"/>
    <property type="match status" value="1"/>
</dbReference>
<dbReference type="PANTHER" id="PTHR23416:SF23">
    <property type="entry name" value="ACETYLTRANSFERASE C18B11.09C-RELATED"/>
    <property type="match status" value="1"/>
</dbReference>
<comment type="similarity">
    <text evidence="1">Belongs to the transferase hexapeptide repeat family.</text>
</comment>
<keyword evidence="3 8" id="KW-0808">Transferase</keyword>
<dbReference type="PANTHER" id="PTHR23416">
    <property type="entry name" value="SIALIC ACID SYNTHASE-RELATED"/>
    <property type="match status" value="1"/>
</dbReference>
<keyword evidence="4" id="KW-0012">Acyltransferase</keyword>
<dbReference type="Proteomes" id="UP000051221">
    <property type="component" value="Unassembled WGS sequence"/>
</dbReference>
<dbReference type="Pfam" id="PF12464">
    <property type="entry name" value="Mac"/>
    <property type="match status" value="1"/>
</dbReference>
<dbReference type="AlphaFoldDB" id="A0A0Q2XYQ3"/>
<reference evidence="8 9" key="1">
    <citation type="submission" date="2015-08" db="EMBL/GenBank/DDBJ databases">
        <title>Antibacterial properties of a collection of Vibrionaceae strains.</title>
        <authorList>
            <person name="Giubergia S."/>
        </authorList>
    </citation>
    <scope>NUCLEOTIDE SEQUENCE [LARGE SCALE GENOMIC DNA]</scope>
    <source>
        <strain evidence="8 9">S0821</strain>
    </source>
</reference>
<protein>
    <recommendedName>
        <fullName evidence="6">Nodulation protein L</fullName>
    </recommendedName>
</protein>
<evidence type="ECO:0000256" key="4">
    <source>
        <dbReference type="ARBA" id="ARBA00023315"/>
    </source>
</evidence>
<evidence type="ECO:0000313" key="8">
    <source>
        <dbReference type="EMBL" id="KQH85548.1"/>
    </source>
</evidence>
<evidence type="ECO:0000256" key="6">
    <source>
        <dbReference type="ARBA" id="ARBA00067695"/>
    </source>
</evidence>
<keyword evidence="9" id="KW-1185">Reference proteome</keyword>
<evidence type="ECO:0000256" key="1">
    <source>
        <dbReference type="ARBA" id="ARBA00007274"/>
    </source>
</evidence>
<evidence type="ECO:0000259" key="7">
    <source>
        <dbReference type="SMART" id="SM01266"/>
    </source>
</evidence>
<dbReference type="CDD" id="cd03357">
    <property type="entry name" value="LbH_MAT_GAT"/>
    <property type="match status" value="1"/>
</dbReference>
<evidence type="ECO:0000313" key="9">
    <source>
        <dbReference type="Proteomes" id="UP000051221"/>
    </source>
</evidence>
<dbReference type="InterPro" id="IPR001451">
    <property type="entry name" value="Hexapep"/>
</dbReference>
<gene>
    <name evidence="8" type="ORF">AMR76_13680</name>
</gene>
<comment type="caution">
    <text evidence="8">The sequence shown here is derived from an EMBL/GenBank/DDBJ whole genome shotgun (WGS) entry which is preliminary data.</text>
</comment>
<dbReference type="EMBL" id="LKHS01000010">
    <property type="protein sequence ID" value="KQH85548.1"/>
    <property type="molecule type" value="Genomic_DNA"/>
</dbReference>
<dbReference type="SMART" id="SM01266">
    <property type="entry name" value="Mac"/>
    <property type="match status" value="1"/>
</dbReference>
<keyword evidence="2" id="KW-0536">Nodulation</keyword>
<dbReference type="Pfam" id="PF00132">
    <property type="entry name" value="Hexapep"/>
    <property type="match status" value="1"/>
</dbReference>
<evidence type="ECO:0000256" key="2">
    <source>
        <dbReference type="ARBA" id="ARBA00022458"/>
    </source>
</evidence>
<dbReference type="Gene3D" id="2.160.10.10">
    <property type="entry name" value="Hexapeptide repeat proteins"/>
    <property type="match status" value="1"/>
</dbReference>
<dbReference type="GO" id="GO:0008374">
    <property type="term" value="F:O-acyltransferase activity"/>
    <property type="evidence" value="ECO:0007669"/>
    <property type="project" value="TreeGrafter"/>
</dbReference>
<dbReference type="InterPro" id="IPR024688">
    <property type="entry name" value="Mac_dom"/>
</dbReference>
<feature type="domain" description="Maltose/galactoside acetyltransferase" evidence="7">
    <location>
        <begin position="4"/>
        <end position="58"/>
    </location>
</feature>
<sequence>MSALTDMRAGERYWINDPELIEIRDTTRDLAAEYNQLPRRDRDQQRAILTQMFAAIGEDVHIEKQINIDYGINTTLGSHVFINFNFTLLDCAPVTIGNHVFIGPNVQVYTAHHPLDFTTRDEHIGWAEPVTIGNHVWIGGNCTIMPGVTIGNGAVIGAGSVVTKDVPPNSLAFGHPCRVHKTLGQAQREANH</sequence>
<dbReference type="InterPro" id="IPR051159">
    <property type="entry name" value="Hexapeptide_acetyltransf"/>
</dbReference>
<dbReference type="InParanoid" id="A0A0Q2XYQ3"/>
<dbReference type="InterPro" id="IPR011004">
    <property type="entry name" value="Trimer_LpxA-like_sf"/>
</dbReference>
<proteinExistence type="inferred from homology"/>
<name>A0A0Q2XYQ3_VIBFU</name>
<dbReference type="GO" id="GO:0016407">
    <property type="term" value="F:acetyltransferase activity"/>
    <property type="evidence" value="ECO:0007669"/>
    <property type="project" value="InterPro"/>
</dbReference>
<dbReference type="FunFam" id="2.160.10.10:FF:000025">
    <property type="entry name" value="Hexapeptide-repeat containing-acetyltransferase"/>
    <property type="match status" value="1"/>
</dbReference>
<organism evidence="8 9">
    <name type="scientific">Vibrio furnissii</name>
    <dbReference type="NCBI Taxonomy" id="29494"/>
    <lineage>
        <taxon>Bacteria</taxon>
        <taxon>Pseudomonadati</taxon>
        <taxon>Pseudomonadota</taxon>
        <taxon>Gammaproteobacteria</taxon>
        <taxon>Vibrionales</taxon>
        <taxon>Vibrionaceae</taxon>
        <taxon>Vibrio</taxon>
    </lineage>
</organism>
<accession>A0A0Q2XYQ3</accession>
<comment type="function">
    <text evidence="5">Acetyltransferase implicated in the O-acetylation of Nod factors.</text>
</comment>